<accession>A0A917LW84</accession>
<reference evidence="1" key="2">
    <citation type="submission" date="2020-09" db="EMBL/GenBank/DDBJ databases">
        <authorList>
            <person name="Sun Q."/>
            <person name="Zhou Y."/>
        </authorList>
    </citation>
    <scope>NUCLEOTIDE SEQUENCE</scope>
    <source>
        <strain evidence="1">CGMCC 1.12751</strain>
    </source>
</reference>
<sequence length="158" mass="18598">MKKTIKIGRWTITDNGIETTKDNNVPIEYSVFDIWSVQKKGDNYVYELPVYLCAKGWVSNLDLLDFNSAFLVCQEIFENNKPKDFPKVSWSETLKRQYKRFSYSLDINSFEGRKQLEYEKEYQANLTMEEQIELCKIDLNADYSKEPEVFGDGNSRNN</sequence>
<gene>
    <name evidence="1" type="ORF">GCM10010976_34300</name>
</gene>
<name>A0A917LW84_9FLAO</name>
<evidence type="ECO:0000313" key="2">
    <source>
        <dbReference type="Proteomes" id="UP000625976"/>
    </source>
</evidence>
<organism evidence="1 2">
    <name type="scientific">Bizionia arctica</name>
    <dbReference type="NCBI Taxonomy" id="1495645"/>
    <lineage>
        <taxon>Bacteria</taxon>
        <taxon>Pseudomonadati</taxon>
        <taxon>Bacteroidota</taxon>
        <taxon>Flavobacteriia</taxon>
        <taxon>Flavobacteriales</taxon>
        <taxon>Flavobacteriaceae</taxon>
        <taxon>Bizionia</taxon>
    </lineage>
</organism>
<comment type="caution">
    <text evidence="1">The sequence shown here is derived from an EMBL/GenBank/DDBJ whole genome shotgun (WGS) entry which is preliminary data.</text>
</comment>
<protein>
    <submittedName>
        <fullName evidence="1">Uncharacterized protein</fullName>
    </submittedName>
</protein>
<proteinExistence type="predicted"/>
<evidence type="ECO:0000313" key="1">
    <source>
        <dbReference type="EMBL" id="GGG60728.1"/>
    </source>
</evidence>
<dbReference type="AlphaFoldDB" id="A0A917LW84"/>
<reference evidence="1" key="1">
    <citation type="journal article" date="2014" name="Int. J. Syst. Evol. Microbiol.">
        <title>Complete genome sequence of Corynebacterium casei LMG S-19264T (=DSM 44701T), isolated from a smear-ripened cheese.</title>
        <authorList>
            <consortium name="US DOE Joint Genome Institute (JGI-PGF)"/>
            <person name="Walter F."/>
            <person name="Albersmeier A."/>
            <person name="Kalinowski J."/>
            <person name="Ruckert C."/>
        </authorList>
    </citation>
    <scope>NUCLEOTIDE SEQUENCE</scope>
    <source>
        <strain evidence="1">CGMCC 1.12751</strain>
    </source>
</reference>
<dbReference type="EMBL" id="BMFQ01000011">
    <property type="protein sequence ID" value="GGG60728.1"/>
    <property type="molecule type" value="Genomic_DNA"/>
</dbReference>
<dbReference type="Proteomes" id="UP000625976">
    <property type="component" value="Unassembled WGS sequence"/>
</dbReference>
<keyword evidence="2" id="KW-1185">Reference proteome</keyword>
<dbReference type="RefSeq" id="WP_188467170.1">
    <property type="nucleotide sequence ID" value="NZ_BMFQ01000011.1"/>
</dbReference>